<proteinExistence type="predicted"/>
<sequence length="102" mass="11244">MRPAGRANPLPPPSARLRDSEPELPLPPTPHPPPSFNCHGIWSRTGDRFYNMVRLRGSPMIKFICGKPPQTSANPFHQPPSSSTAFPATLRNPICHAHAFLT</sequence>
<dbReference type="RefSeq" id="XP_040761692.1">
    <property type="nucleotide sequence ID" value="XM_040901998.1"/>
</dbReference>
<dbReference type="GeneID" id="63819029"/>
<name>A0A165D1E5_9APHY</name>
<gene>
    <name evidence="2" type="ORF">LAESUDRAFT_320119</name>
</gene>
<dbReference type="EMBL" id="KV427640">
    <property type="protein sequence ID" value="KZT03952.1"/>
    <property type="molecule type" value="Genomic_DNA"/>
</dbReference>
<evidence type="ECO:0000256" key="1">
    <source>
        <dbReference type="SAM" id="MobiDB-lite"/>
    </source>
</evidence>
<keyword evidence="3" id="KW-1185">Reference proteome</keyword>
<dbReference type="InParanoid" id="A0A165D1E5"/>
<feature type="compositionally biased region" description="Pro residues" evidence="1">
    <location>
        <begin position="24"/>
        <end position="35"/>
    </location>
</feature>
<accession>A0A165D1E5</accession>
<evidence type="ECO:0000313" key="2">
    <source>
        <dbReference type="EMBL" id="KZT03952.1"/>
    </source>
</evidence>
<organism evidence="2 3">
    <name type="scientific">Laetiporus sulphureus 93-53</name>
    <dbReference type="NCBI Taxonomy" id="1314785"/>
    <lineage>
        <taxon>Eukaryota</taxon>
        <taxon>Fungi</taxon>
        <taxon>Dikarya</taxon>
        <taxon>Basidiomycota</taxon>
        <taxon>Agaricomycotina</taxon>
        <taxon>Agaricomycetes</taxon>
        <taxon>Polyporales</taxon>
        <taxon>Laetiporus</taxon>
    </lineage>
</organism>
<protein>
    <submittedName>
        <fullName evidence="2">Uncharacterized protein</fullName>
    </submittedName>
</protein>
<feature type="region of interest" description="Disordered" evidence="1">
    <location>
        <begin position="1"/>
        <end position="36"/>
    </location>
</feature>
<reference evidence="2 3" key="1">
    <citation type="journal article" date="2016" name="Mol. Biol. Evol.">
        <title>Comparative Genomics of Early-Diverging Mushroom-Forming Fungi Provides Insights into the Origins of Lignocellulose Decay Capabilities.</title>
        <authorList>
            <person name="Nagy L.G."/>
            <person name="Riley R."/>
            <person name="Tritt A."/>
            <person name="Adam C."/>
            <person name="Daum C."/>
            <person name="Floudas D."/>
            <person name="Sun H."/>
            <person name="Yadav J.S."/>
            <person name="Pangilinan J."/>
            <person name="Larsson K.H."/>
            <person name="Matsuura K."/>
            <person name="Barry K."/>
            <person name="Labutti K."/>
            <person name="Kuo R."/>
            <person name="Ohm R.A."/>
            <person name="Bhattacharya S.S."/>
            <person name="Shirouzu T."/>
            <person name="Yoshinaga Y."/>
            <person name="Martin F.M."/>
            <person name="Grigoriev I.V."/>
            <person name="Hibbett D.S."/>
        </authorList>
    </citation>
    <scope>NUCLEOTIDE SEQUENCE [LARGE SCALE GENOMIC DNA]</scope>
    <source>
        <strain evidence="2 3">93-53</strain>
    </source>
</reference>
<dbReference type="AlphaFoldDB" id="A0A165D1E5"/>
<dbReference type="Proteomes" id="UP000076871">
    <property type="component" value="Unassembled WGS sequence"/>
</dbReference>
<evidence type="ECO:0000313" key="3">
    <source>
        <dbReference type="Proteomes" id="UP000076871"/>
    </source>
</evidence>